<name>A0A1A8GHW3_9TELE</name>
<feature type="region of interest" description="Disordered" evidence="1">
    <location>
        <begin position="34"/>
        <end position="59"/>
    </location>
</feature>
<protein>
    <submittedName>
        <fullName evidence="2">Family with sequence similarity 177, member B</fullName>
    </submittedName>
</protein>
<organism evidence="2">
    <name type="scientific">Nothobranchius korthausae</name>
    <dbReference type="NCBI Taxonomy" id="1143690"/>
    <lineage>
        <taxon>Eukaryota</taxon>
        <taxon>Metazoa</taxon>
        <taxon>Chordata</taxon>
        <taxon>Craniata</taxon>
        <taxon>Vertebrata</taxon>
        <taxon>Euteleostomi</taxon>
        <taxon>Actinopterygii</taxon>
        <taxon>Neopterygii</taxon>
        <taxon>Teleostei</taxon>
        <taxon>Neoteleostei</taxon>
        <taxon>Acanthomorphata</taxon>
        <taxon>Ovalentaria</taxon>
        <taxon>Atherinomorphae</taxon>
        <taxon>Cyprinodontiformes</taxon>
        <taxon>Nothobranchiidae</taxon>
        <taxon>Nothobranchius</taxon>
    </lineage>
</organism>
<proteinExistence type="predicted"/>
<dbReference type="EMBL" id="HAEC01003293">
    <property type="protein sequence ID" value="SBQ71370.1"/>
    <property type="molecule type" value="Transcribed_RNA"/>
</dbReference>
<reference evidence="2" key="2">
    <citation type="submission" date="2016-06" db="EMBL/GenBank/DDBJ databases">
        <title>The genome of a short-lived fish provides insights into sex chromosome evolution and the genetic control of aging.</title>
        <authorList>
            <person name="Reichwald K."/>
            <person name="Felder M."/>
            <person name="Petzold A."/>
            <person name="Koch P."/>
            <person name="Groth M."/>
            <person name="Platzer M."/>
        </authorList>
    </citation>
    <scope>NUCLEOTIDE SEQUENCE</scope>
    <source>
        <tissue evidence="2">Brain</tissue>
    </source>
</reference>
<reference evidence="2" key="1">
    <citation type="submission" date="2016-05" db="EMBL/GenBank/DDBJ databases">
        <authorList>
            <person name="Lavstsen T."/>
            <person name="Jespersen J.S."/>
        </authorList>
    </citation>
    <scope>NUCLEOTIDE SEQUENCE</scope>
    <source>
        <tissue evidence="2">Brain</tissue>
    </source>
</reference>
<dbReference type="AlphaFoldDB" id="A0A1A8GHW3"/>
<feature type="non-terminal residue" evidence="2">
    <location>
        <position position="1"/>
    </location>
</feature>
<evidence type="ECO:0000313" key="2">
    <source>
        <dbReference type="EMBL" id="SBQ71370.1"/>
    </source>
</evidence>
<evidence type="ECO:0000256" key="1">
    <source>
        <dbReference type="SAM" id="MobiDB-lite"/>
    </source>
</evidence>
<gene>
    <name evidence="2" type="primary">FAM177B</name>
</gene>
<feature type="compositionally biased region" description="Basic and acidic residues" evidence="1">
    <location>
        <begin position="38"/>
        <end position="53"/>
    </location>
</feature>
<sequence length="59" mass="6773">QETTTRGRLRPSTSLLEKKYVDMELLETRAAPRIPVRAAERERKDVTTEDTKRTAGNKT</sequence>
<accession>A0A1A8GHW3</accession>